<sequence length="274" mass="28144">MWNILIENSNLLLALLAAGAGAGIAAGMFGVGGGVIIVPALYFTLSSLGYGETAMHVSVGTSLATIIATSVRSVMSHHSKGAVDWRILKEWAPCIMLGALGGSFLASIISGRALTIFFGSIALLLAAQLIFGRPTWRLSDDVPRGPVSWAISTIIGICSSLMGIGGGVFGVTTLVLFGRPIHQAIGTSAGFGAAIGLPAALGYAYSGGSVENLPPYSMGYLSLPGFVLIALMTTTLAPLGARIAHGMNGGLLRRVFGVLLILTALNMLRKVIFG</sequence>
<evidence type="ECO:0000256" key="5">
    <source>
        <dbReference type="RuleBase" id="RU363041"/>
    </source>
</evidence>
<feature type="transmembrane region" description="Helical" evidence="5">
    <location>
        <begin position="12"/>
        <end position="42"/>
    </location>
</feature>
<protein>
    <recommendedName>
        <fullName evidence="5">Probable membrane transporter protein</fullName>
    </recommendedName>
</protein>
<feature type="transmembrane region" description="Helical" evidence="5">
    <location>
        <begin position="217"/>
        <end position="239"/>
    </location>
</feature>
<dbReference type="EMBL" id="JBHTBR010000002">
    <property type="protein sequence ID" value="MFC7290621.1"/>
    <property type="molecule type" value="Genomic_DNA"/>
</dbReference>
<keyword evidence="2 5" id="KW-0812">Transmembrane</keyword>
<dbReference type="Proteomes" id="UP001596492">
    <property type="component" value="Unassembled WGS sequence"/>
</dbReference>
<dbReference type="Pfam" id="PF01925">
    <property type="entry name" value="TauE"/>
    <property type="match status" value="1"/>
</dbReference>
<dbReference type="RefSeq" id="WP_382165659.1">
    <property type="nucleotide sequence ID" value="NZ_JBHTBR010000002.1"/>
</dbReference>
<evidence type="ECO:0000256" key="2">
    <source>
        <dbReference type="ARBA" id="ARBA00022692"/>
    </source>
</evidence>
<evidence type="ECO:0000256" key="1">
    <source>
        <dbReference type="ARBA" id="ARBA00004141"/>
    </source>
</evidence>
<feature type="transmembrane region" description="Helical" evidence="5">
    <location>
        <begin position="184"/>
        <end position="205"/>
    </location>
</feature>
<feature type="transmembrane region" description="Helical" evidence="5">
    <location>
        <begin position="147"/>
        <end position="177"/>
    </location>
</feature>
<proteinExistence type="inferred from homology"/>
<organism evidence="6 7">
    <name type="scientific">Hirschia litorea</name>
    <dbReference type="NCBI Taxonomy" id="1199156"/>
    <lineage>
        <taxon>Bacteria</taxon>
        <taxon>Pseudomonadati</taxon>
        <taxon>Pseudomonadota</taxon>
        <taxon>Alphaproteobacteria</taxon>
        <taxon>Hyphomonadales</taxon>
        <taxon>Hyphomonadaceae</taxon>
        <taxon>Hirschia</taxon>
    </lineage>
</organism>
<keyword evidence="4 5" id="KW-0472">Membrane</keyword>
<dbReference type="PANTHER" id="PTHR43483">
    <property type="entry name" value="MEMBRANE TRANSPORTER PROTEIN HI_0806-RELATED"/>
    <property type="match status" value="1"/>
</dbReference>
<evidence type="ECO:0000313" key="7">
    <source>
        <dbReference type="Proteomes" id="UP001596492"/>
    </source>
</evidence>
<feature type="transmembrane region" description="Helical" evidence="5">
    <location>
        <begin position="54"/>
        <end position="74"/>
    </location>
</feature>
<evidence type="ECO:0000313" key="6">
    <source>
        <dbReference type="EMBL" id="MFC7290621.1"/>
    </source>
</evidence>
<keyword evidence="7" id="KW-1185">Reference proteome</keyword>
<accession>A0ABW2II72</accession>
<keyword evidence="3 5" id="KW-1133">Transmembrane helix</keyword>
<dbReference type="PANTHER" id="PTHR43483:SF3">
    <property type="entry name" value="MEMBRANE TRANSPORTER PROTEIN HI_0806-RELATED"/>
    <property type="match status" value="1"/>
</dbReference>
<evidence type="ECO:0000256" key="3">
    <source>
        <dbReference type="ARBA" id="ARBA00022989"/>
    </source>
</evidence>
<feature type="transmembrane region" description="Helical" evidence="5">
    <location>
        <begin position="251"/>
        <end position="268"/>
    </location>
</feature>
<reference evidence="7" key="1">
    <citation type="journal article" date="2019" name="Int. J. Syst. Evol. Microbiol.">
        <title>The Global Catalogue of Microorganisms (GCM) 10K type strain sequencing project: providing services to taxonomists for standard genome sequencing and annotation.</title>
        <authorList>
            <consortium name="The Broad Institute Genomics Platform"/>
            <consortium name="The Broad Institute Genome Sequencing Center for Infectious Disease"/>
            <person name="Wu L."/>
            <person name="Ma J."/>
        </authorList>
    </citation>
    <scope>NUCLEOTIDE SEQUENCE [LARGE SCALE GENOMIC DNA]</scope>
    <source>
        <strain evidence="7">CCUG 51308</strain>
    </source>
</reference>
<gene>
    <name evidence="6" type="ORF">ACFQS8_03245</name>
</gene>
<dbReference type="InterPro" id="IPR002781">
    <property type="entry name" value="TM_pro_TauE-like"/>
</dbReference>
<comment type="subcellular location">
    <subcellularLocation>
        <location evidence="5">Cell membrane</location>
        <topology evidence="5">Multi-pass membrane protein</topology>
    </subcellularLocation>
    <subcellularLocation>
        <location evidence="1">Membrane</location>
        <topology evidence="1">Multi-pass membrane protein</topology>
    </subcellularLocation>
</comment>
<keyword evidence="5" id="KW-1003">Cell membrane</keyword>
<feature type="transmembrane region" description="Helical" evidence="5">
    <location>
        <begin position="94"/>
        <end position="127"/>
    </location>
</feature>
<evidence type="ECO:0000256" key="4">
    <source>
        <dbReference type="ARBA" id="ARBA00023136"/>
    </source>
</evidence>
<comment type="similarity">
    <text evidence="5">Belongs to the 4-toluene sulfonate uptake permease (TSUP) (TC 2.A.102) family.</text>
</comment>
<comment type="caution">
    <text evidence="6">The sequence shown here is derived from an EMBL/GenBank/DDBJ whole genome shotgun (WGS) entry which is preliminary data.</text>
</comment>
<name>A0ABW2II72_9PROT</name>